<dbReference type="GO" id="GO:0001917">
    <property type="term" value="C:photoreceptor inner segment"/>
    <property type="evidence" value="ECO:0007669"/>
    <property type="project" value="UniProtKB-SubCell"/>
</dbReference>
<evidence type="ECO:0000256" key="4">
    <source>
        <dbReference type="ARBA" id="ARBA00024819"/>
    </source>
</evidence>
<organism evidence="6">
    <name type="scientific">Darwinula stevensoni</name>
    <dbReference type="NCBI Taxonomy" id="69355"/>
    <lineage>
        <taxon>Eukaryota</taxon>
        <taxon>Metazoa</taxon>
        <taxon>Ecdysozoa</taxon>
        <taxon>Arthropoda</taxon>
        <taxon>Crustacea</taxon>
        <taxon>Oligostraca</taxon>
        <taxon>Ostracoda</taxon>
        <taxon>Podocopa</taxon>
        <taxon>Podocopida</taxon>
        <taxon>Darwinulocopina</taxon>
        <taxon>Darwinuloidea</taxon>
        <taxon>Darwinulidae</taxon>
        <taxon>Darwinula</taxon>
    </lineage>
</organism>
<evidence type="ECO:0000313" key="6">
    <source>
        <dbReference type="EMBL" id="CAD7246921.1"/>
    </source>
</evidence>
<dbReference type="GO" id="GO:0005829">
    <property type="term" value="C:cytosol"/>
    <property type="evidence" value="ECO:0007669"/>
    <property type="project" value="TreeGrafter"/>
</dbReference>
<name>A0A7R8XAC6_9CRUS</name>
<evidence type="ECO:0000256" key="2">
    <source>
        <dbReference type="ARBA" id="ARBA00004496"/>
    </source>
</evidence>
<dbReference type="PANTHER" id="PTHR33958">
    <property type="entry name" value="PROTEIN C8ORF37"/>
    <property type="match status" value="1"/>
</dbReference>
<dbReference type="AlphaFoldDB" id="A0A7R8XAC6"/>
<dbReference type="EMBL" id="CAJPEV010001275">
    <property type="protein sequence ID" value="CAG0891802.1"/>
    <property type="molecule type" value="Genomic_DNA"/>
</dbReference>
<keyword evidence="7" id="KW-1185">Reference proteome</keyword>
<sequence>MRADDVGDVITTEDDRACDRLHCTGCDLKVLTFDDMRWDFGTDYLFLRNNYPAVGGKLVPSSGSRAYGCQCSHRSVRGLQAQKEKSLKWVCGMH</sequence>
<comment type="function">
    <text evidence="4">May be involved in photoreceptor outer segment disk morphogenesis.</text>
</comment>
<proteinExistence type="predicted"/>
<reference evidence="6" key="1">
    <citation type="submission" date="2020-11" db="EMBL/GenBank/DDBJ databases">
        <authorList>
            <person name="Tran Van P."/>
        </authorList>
    </citation>
    <scope>NUCLEOTIDE SEQUENCE</scope>
</reference>
<dbReference type="OrthoDB" id="259905at2759"/>
<dbReference type="InterPro" id="IPR029239">
    <property type="entry name" value="CFAP418"/>
</dbReference>
<accession>A0A7R8XAC6</accession>
<evidence type="ECO:0000256" key="5">
    <source>
        <dbReference type="ARBA" id="ARBA00026215"/>
    </source>
</evidence>
<dbReference type="Proteomes" id="UP000677054">
    <property type="component" value="Unassembled WGS sequence"/>
</dbReference>
<dbReference type="Pfam" id="PF14996">
    <property type="entry name" value="RMP"/>
    <property type="match status" value="1"/>
</dbReference>
<dbReference type="PANTHER" id="PTHR33958:SF1">
    <property type="entry name" value="CILIA- AND FLAGELLA-ASSOCIATED PROTEIN 418"/>
    <property type="match status" value="1"/>
</dbReference>
<gene>
    <name evidence="6" type="ORF">DSTB1V02_LOCUS6763</name>
</gene>
<dbReference type="EMBL" id="LR900792">
    <property type="protein sequence ID" value="CAD7246921.1"/>
    <property type="molecule type" value="Genomic_DNA"/>
</dbReference>
<evidence type="ECO:0000313" key="7">
    <source>
        <dbReference type="Proteomes" id="UP000677054"/>
    </source>
</evidence>
<comment type="subcellular location">
    <subcellularLocation>
        <location evidence="2">Cytoplasm</location>
    </subcellularLocation>
    <subcellularLocation>
        <location evidence="1">Photoreceptor inner segment</location>
    </subcellularLocation>
</comment>
<protein>
    <recommendedName>
        <fullName evidence="5">Cilia- and flagella-associated protein 418</fullName>
    </recommendedName>
</protein>
<keyword evidence="3" id="KW-0963">Cytoplasm</keyword>
<evidence type="ECO:0000256" key="1">
    <source>
        <dbReference type="ARBA" id="ARBA00004437"/>
    </source>
</evidence>
<evidence type="ECO:0000256" key="3">
    <source>
        <dbReference type="ARBA" id="ARBA00022490"/>
    </source>
</evidence>